<evidence type="ECO:0000256" key="2">
    <source>
        <dbReference type="ARBA" id="ARBA00023136"/>
    </source>
</evidence>
<dbReference type="SUPFAM" id="SSF49464">
    <property type="entry name" value="Carboxypeptidase regulatory domain-like"/>
    <property type="match status" value="1"/>
</dbReference>
<dbReference type="Proteomes" id="UP000553034">
    <property type="component" value="Unassembled WGS sequence"/>
</dbReference>
<evidence type="ECO:0000256" key="3">
    <source>
        <dbReference type="ARBA" id="ARBA00023237"/>
    </source>
</evidence>
<organism evidence="4 5">
    <name type="scientific">Mesonia hippocampi</name>
    <dbReference type="NCBI Taxonomy" id="1628250"/>
    <lineage>
        <taxon>Bacteria</taxon>
        <taxon>Pseudomonadati</taxon>
        <taxon>Bacteroidota</taxon>
        <taxon>Flavobacteriia</taxon>
        <taxon>Flavobacteriales</taxon>
        <taxon>Flavobacteriaceae</taxon>
        <taxon>Mesonia</taxon>
    </lineage>
</organism>
<evidence type="ECO:0000256" key="1">
    <source>
        <dbReference type="ARBA" id="ARBA00004442"/>
    </source>
</evidence>
<protein>
    <recommendedName>
        <fullName evidence="6">TonB-dependent receptor</fullName>
    </recommendedName>
</protein>
<sequence length="921" mass="104212">MKKLVCVLGVMFFGVVGYAQKTNITGEVIDASTYNAIKGVRVGIENTLIEVFTNNQGKFNFLNQELPLGEQVLTLEKEGYVAKRYPIIVNQGKTLTLEVLEINVDINQESIEIGTISLSDNELSSEESTADNLSGLLQASNDVFLNAASYDFSATFFKPRGFDSANGKVLINGIEMNKMFNGRPQWSNWGGLNDAQRNRVFTMGTQANDYNFGDLAGTTNIIMRASQYRKGGRVSYAASNRSYTGRVMGSYNSGMLKGGWAFSVLASRRFGEEGFRDASSYDANSFFLSVEKQLNEKHSLNFSALYTPNRRGKTSANTQEVYDLKDTKYNEYWGYQDGEKRNSRMKEIEEPIFMLNHYWNISENTELNTNVAYQFGKMGNSRLGYDNVANPSPAYYRKLPSFELAQDPVNYEEAYRKTVGFQQDGQIDWNRMYGVNQALKAQGETSHYYLYEDRVDDNQLTANTILTTRVNDYLTVNGSLHYRKLNSENFANMIDLLGGTGYLDIDSFNTGDASQNDLNNPNRIIGTDDTFKYHYEIDAEEYRGFAQAQFHFNKLDFYIGGKIGKTTYQRNGLYRSGSFPNNSYGKGEKLDFTTYGTKLGLTYRLTGRHQFNMNAAYIADAPGIRSSFSNSRQNNAVVKNATTVKKTAIDASYIFRTPTISARLTGYYTNFQDETDVSFFYADGISLATEASNSAFIQEILTGIDKQHIGAEFGIEAQVTPTIKLKGAASYGEYTYNNNPNLYITSDDFSQELDYGKAYLKNYRVAGGPQQAYQAGFEYRDPNFWFVGATVNYFADAYVDISPLMRTKNFNTVSLNGTDVLNPEYDEAVAKELLRQENFGDYTLVNLIGGKSWRVNDYYIGFFATINNIFDTKYKTGGYEQGRNSDYTSLLEDNQNEKRVFGPKYWYGYGTTYYLNLYVRF</sequence>
<gene>
    <name evidence="4" type="ORF">GGR32_000534</name>
</gene>
<dbReference type="Gene3D" id="2.40.170.20">
    <property type="entry name" value="TonB-dependent receptor, beta-barrel domain"/>
    <property type="match status" value="1"/>
</dbReference>
<dbReference type="InterPro" id="IPR036942">
    <property type="entry name" value="Beta-barrel_TonB_sf"/>
</dbReference>
<reference evidence="4 5" key="1">
    <citation type="submission" date="2020-08" db="EMBL/GenBank/DDBJ databases">
        <title>Genomic Encyclopedia of Type Strains, Phase IV (KMG-IV): sequencing the most valuable type-strain genomes for metagenomic binning, comparative biology and taxonomic classification.</title>
        <authorList>
            <person name="Goeker M."/>
        </authorList>
    </citation>
    <scope>NUCLEOTIDE SEQUENCE [LARGE SCALE GENOMIC DNA]</scope>
    <source>
        <strain evidence="4 5">DSM 29568</strain>
    </source>
</reference>
<dbReference type="GO" id="GO:0009279">
    <property type="term" value="C:cell outer membrane"/>
    <property type="evidence" value="ECO:0007669"/>
    <property type="project" value="UniProtKB-SubCell"/>
</dbReference>
<dbReference type="InterPro" id="IPR008969">
    <property type="entry name" value="CarboxyPept-like_regulatory"/>
</dbReference>
<comment type="caution">
    <text evidence="4">The sequence shown here is derived from an EMBL/GenBank/DDBJ whole genome shotgun (WGS) entry which is preliminary data.</text>
</comment>
<evidence type="ECO:0000313" key="4">
    <source>
        <dbReference type="EMBL" id="MBB4118260.1"/>
    </source>
</evidence>
<keyword evidence="3" id="KW-0998">Cell outer membrane</keyword>
<keyword evidence="5" id="KW-1185">Reference proteome</keyword>
<dbReference type="AlphaFoldDB" id="A0A840EMQ6"/>
<keyword evidence="2" id="KW-0472">Membrane</keyword>
<dbReference type="Gene3D" id="2.60.40.1120">
    <property type="entry name" value="Carboxypeptidase-like, regulatory domain"/>
    <property type="match status" value="1"/>
</dbReference>
<comment type="subcellular location">
    <subcellularLocation>
        <location evidence="1">Cell outer membrane</location>
    </subcellularLocation>
</comment>
<name>A0A840EMQ6_9FLAO</name>
<dbReference type="RefSeq" id="WP_183476074.1">
    <property type="nucleotide sequence ID" value="NZ_JACIFO010000002.1"/>
</dbReference>
<dbReference type="SUPFAM" id="SSF56935">
    <property type="entry name" value="Porins"/>
    <property type="match status" value="1"/>
</dbReference>
<accession>A0A840EMQ6</accession>
<proteinExistence type="predicted"/>
<dbReference type="EMBL" id="JACIFO010000002">
    <property type="protein sequence ID" value="MBB4118260.1"/>
    <property type="molecule type" value="Genomic_DNA"/>
</dbReference>
<evidence type="ECO:0008006" key="6">
    <source>
        <dbReference type="Google" id="ProtNLM"/>
    </source>
</evidence>
<evidence type="ECO:0000313" key="5">
    <source>
        <dbReference type="Proteomes" id="UP000553034"/>
    </source>
</evidence>